<evidence type="ECO:0000313" key="1">
    <source>
        <dbReference type="EMBL" id="PVD36959.1"/>
    </source>
</evidence>
<evidence type="ECO:0000313" key="2">
    <source>
        <dbReference type="Proteomes" id="UP000245119"/>
    </source>
</evidence>
<organism evidence="1 2">
    <name type="scientific">Pomacea canaliculata</name>
    <name type="common">Golden apple snail</name>
    <dbReference type="NCBI Taxonomy" id="400727"/>
    <lineage>
        <taxon>Eukaryota</taxon>
        <taxon>Metazoa</taxon>
        <taxon>Spiralia</taxon>
        <taxon>Lophotrochozoa</taxon>
        <taxon>Mollusca</taxon>
        <taxon>Gastropoda</taxon>
        <taxon>Caenogastropoda</taxon>
        <taxon>Architaenioglossa</taxon>
        <taxon>Ampullarioidea</taxon>
        <taxon>Ampullariidae</taxon>
        <taxon>Pomacea</taxon>
    </lineage>
</organism>
<keyword evidence="2" id="KW-1185">Reference proteome</keyword>
<dbReference type="Proteomes" id="UP000245119">
    <property type="component" value="Linkage Group LG2"/>
</dbReference>
<accession>A0A2T7PU71</accession>
<reference evidence="1 2" key="1">
    <citation type="submission" date="2018-04" db="EMBL/GenBank/DDBJ databases">
        <title>The genome of golden apple snail Pomacea canaliculata provides insight into stress tolerance and invasive adaptation.</title>
        <authorList>
            <person name="Liu C."/>
            <person name="Liu B."/>
            <person name="Ren Y."/>
            <person name="Zhang Y."/>
            <person name="Wang H."/>
            <person name="Li S."/>
            <person name="Jiang F."/>
            <person name="Yin L."/>
            <person name="Zhang G."/>
            <person name="Qian W."/>
            <person name="Fan W."/>
        </authorList>
    </citation>
    <scope>NUCLEOTIDE SEQUENCE [LARGE SCALE GENOMIC DNA]</scope>
    <source>
        <strain evidence="1">SZHN2017</strain>
        <tissue evidence="1">Muscle</tissue>
    </source>
</reference>
<proteinExistence type="predicted"/>
<dbReference type="AlphaFoldDB" id="A0A2T7PU71"/>
<gene>
    <name evidence="1" type="ORF">C0Q70_03952</name>
</gene>
<name>A0A2T7PU71_POMCA</name>
<sequence length="103" mass="11693">MSRYSPNARLLGNERSVFAVSPRPLKIILKRRRQERVHFRVKGQVRRYGPLGVVLQGTVPSVLNEPPGDGRRPGCLQAAARQFTLLPWVAEIQAHDREIDEVI</sequence>
<comment type="caution">
    <text evidence="1">The sequence shown here is derived from an EMBL/GenBank/DDBJ whole genome shotgun (WGS) entry which is preliminary data.</text>
</comment>
<dbReference type="EMBL" id="PZQS01000002">
    <property type="protein sequence ID" value="PVD36959.1"/>
    <property type="molecule type" value="Genomic_DNA"/>
</dbReference>
<protein>
    <submittedName>
        <fullName evidence="1">Uncharacterized protein</fullName>
    </submittedName>
</protein>